<reference evidence="1 2" key="1">
    <citation type="submission" date="2016-02" db="EMBL/GenBank/DDBJ databases">
        <title>Complete genome sequence of Halocynthiibacter arcticus PAMC 20958t from arctic marine sediment.</title>
        <authorList>
            <person name="Lee Y.M."/>
            <person name="Baek K."/>
            <person name="Lee H.K."/>
            <person name="Shin S.C."/>
        </authorList>
    </citation>
    <scope>NUCLEOTIDE SEQUENCE [LARGE SCALE GENOMIC DNA]</scope>
    <source>
        <strain evidence="1">PAMC 20958</strain>
    </source>
</reference>
<name>A0A126UYP0_9RHOB</name>
<dbReference type="STRING" id="1579316.RC74_05580"/>
<organism evidence="1 2">
    <name type="scientific">Falsihalocynthiibacter arcticus</name>
    <dbReference type="NCBI Taxonomy" id="1579316"/>
    <lineage>
        <taxon>Bacteria</taxon>
        <taxon>Pseudomonadati</taxon>
        <taxon>Pseudomonadota</taxon>
        <taxon>Alphaproteobacteria</taxon>
        <taxon>Rhodobacterales</taxon>
        <taxon>Roseobacteraceae</taxon>
        <taxon>Falsihalocynthiibacter</taxon>
    </lineage>
</organism>
<accession>A0A126UYP0</accession>
<dbReference type="OrthoDB" id="7708998at2"/>
<dbReference type="RefSeq" id="WP_039003341.1">
    <property type="nucleotide sequence ID" value="NZ_CP014327.1"/>
</dbReference>
<proteinExistence type="predicted"/>
<dbReference type="Proteomes" id="UP000070371">
    <property type="component" value="Chromosome"/>
</dbReference>
<sequence length="142" mass="15171">MIKVVLGAVLGAAIVVAGYFLLNKPEPTSKQRFKSALEDAGDAAKDVVGDVGTSIAKGASDKAAGMPRYVEQLSDDTKAKLEIELTKWRESGIISDDSFDFEKAVADLKNSDLSTATQAQINNILKTLQDAPETFDAEVTHL</sequence>
<dbReference type="EMBL" id="CP014327">
    <property type="protein sequence ID" value="AML50825.1"/>
    <property type="molecule type" value="Genomic_DNA"/>
</dbReference>
<evidence type="ECO:0000313" key="1">
    <source>
        <dbReference type="EMBL" id="AML50825.1"/>
    </source>
</evidence>
<protein>
    <submittedName>
        <fullName evidence="1">Uncharacterized protein</fullName>
    </submittedName>
</protein>
<keyword evidence="2" id="KW-1185">Reference proteome</keyword>
<dbReference type="KEGG" id="hat:RC74_05580"/>
<gene>
    <name evidence="1" type="ORF">RC74_05580</name>
</gene>
<evidence type="ECO:0000313" key="2">
    <source>
        <dbReference type="Proteomes" id="UP000070371"/>
    </source>
</evidence>
<dbReference type="AlphaFoldDB" id="A0A126UYP0"/>